<reference evidence="6 7" key="1">
    <citation type="submission" date="2016-03" db="EMBL/GenBank/DDBJ databases">
        <title>Genome sequence of Nesiotobacter sp. nov., a moderately halophilic alphaproteobacterium isolated from the Yellow Sea, China.</title>
        <authorList>
            <person name="Zhang G."/>
            <person name="Zhang R."/>
        </authorList>
    </citation>
    <scope>NUCLEOTIDE SEQUENCE [LARGE SCALE GENOMIC DNA]</scope>
    <source>
        <strain evidence="6 7">WB1-6</strain>
    </source>
</reference>
<dbReference type="PANTHER" id="PTHR30136:SF24">
    <property type="entry name" value="HTH-TYPE TRANSCRIPTIONAL REPRESSOR ALLR"/>
    <property type="match status" value="1"/>
</dbReference>
<evidence type="ECO:0000256" key="2">
    <source>
        <dbReference type="ARBA" id="ARBA00023125"/>
    </source>
</evidence>
<dbReference type="InterPro" id="IPR005471">
    <property type="entry name" value="Tscrpt_reg_IclR_N"/>
</dbReference>
<keyword evidence="3" id="KW-0804">Transcription</keyword>
<feature type="domain" description="IclR-ED" evidence="5">
    <location>
        <begin position="81"/>
        <end position="265"/>
    </location>
</feature>
<dbReference type="InterPro" id="IPR036390">
    <property type="entry name" value="WH_DNA-bd_sf"/>
</dbReference>
<dbReference type="STRING" id="197461.A3843_17135"/>
<dbReference type="Gene3D" id="3.30.450.40">
    <property type="match status" value="1"/>
</dbReference>
<dbReference type="AlphaFoldDB" id="A0A1U7JCG3"/>
<evidence type="ECO:0000259" key="5">
    <source>
        <dbReference type="PROSITE" id="PS51078"/>
    </source>
</evidence>
<dbReference type="GO" id="GO:0045892">
    <property type="term" value="P:negative regulation of DNA-templated transcription"/>
    <property type="evidence" value="ECO:0007669"/>
    <property type="project" value="TreeGrafter"/>
</dbReference>
<keyword evidence="1" id="KW-0805">Transcription regulation</keyword>
<keyword evidence="7" id="KW-1185">Reference proteome</keyword>
<dbReference type="EMBL" id="LVVZ01000041">
    <property type="protein sequence ID" value="OKL42407.1"/>
    <property type="molecule type" value="Genomic_DNA"/>
</dbReference>
<proteinExistence type="predicted"/>
<dbReference type="Pfam" id="PF01614">
    <property type="entry name" value="IclR_C"/>
    <property type="match status" value="1"/>
</dbReference>
<dbReference type="SUPFAM" id="SSF46785">
    <property type="entry name" value="Winged helix' DNA-binding domain"/>
    <property type="match status" value="1"/>
</dbReference>
<dbReference type="RefSeq" id="WP_051269422.1">
    <property type="nucleotide sequence ID" value="NZ_LVVZ01000041.1"/>
</dbReference>
<comment type="caution">
    <text evidence="6">The sequence shown here is derived from an EMBL/GenBank/DDBJ whole genome shotgun (WGS) entry which is preliminary data.</text>
</comment>
<organism evidence="6 7">
    <name type="scientific">Pseudovibrio exalbescens</name>
    <dbReference type="NCBI Taxonomy" id="197461"/>
    <lineage>
        <taxon>Bacteria</taxon>
        <taxon>Pseudomonadati</taxon>
        <taxon>Pseudomonadota</taxon>
        <taxon>Alphaproteobacteria</taxon>
        <taxon>Hyphomicrobiales</taxon>
        <taxon>Stappiaceae</taxon>
        <taxon>Pseudovibrio</taxon>
    </lineage>
</organism>
<protein>
    <submittedName>
        <fullName evidence="6">IclR family transcriptional regulator</fullName>
    </submittedName>
</protein>
<name>A0A1U7JCG3_9HYPH</name>
<dbReference type="InterPro" id="IPR014757">
    <property type="entry name" value="Tscrpt_reg_IclR_C"/>
</dbReference>
<dbReference type="PROSITE" id="PS51078">
    <property type="entry name" value="ICLR_ED"/>
    <property type="match status" value="1"/>
</dbReference>
<gene>
    <name evidence="6" type="ORF">A3843_17135</name>
</gene>
<dbReference type="InterPro" id="IPR029016">
    <property type="entry name" value="GAF-like_dom_sf"/>
</dbReference>
<evidence type="ECO:0000256" key="3">
    <source>
        <dbReference type="ARBA" id="ARBA00023163"/>
    </source>
</evidence>
<feature type="domain" description="HTH iclR-type" evidence="4">
    <location>
        <begin position="18"/>
        <end position="80"/>
    </location>
</feature>
<evidence type="ECO:0000256" key="1">
    <source>
        <dbReference type="ARBA" id="ARBA00023015"/>
    </source>
</evidence>
<dbReference type="GO" id="GO:0003677">
    <property type="term" value="F:DNA binding"/>
    <property type="evidence" value="ECO:0007669"/>
    <property type="project" value="UniProtKB-KW"/>
</dbReference>
<dbReference type="SUPFAM" id="SSF55781">
    <property type="entry name" value="GAF domain-like"/>
    <property type="match status" value="1"/>
</dbReference>
<dbReference type="PANTHER" id="PTHR30136">
    <property type="entry name" value="HELIX-TURN-HELIX TRANSCRIPTIONAL REGULATOR, ICLR FAMILY"/>
    <property type="match status" value="1"/>
</dbReference>
<accession>A0A1U7JCG3</accession>
<dbReference type="Proteomes" id="UP000185783">
    <property type="component" value="Unassembled WGS sequence"/>
</dbReference>
<dbReference type="PROSITE" id="PS51077">
    <property type="entry name" value="HTH_ICLR"/>
    <property type="match status" value="1"/>
</dbReference>
<dbReference type="Pfam" id="PF09339">
    <property type="entry name" value="HTH_IclR"/>
    <property type="match status" value="1"/>
</dbReference>
<sequence>MAETKNQQETPPAEADLSSPISKALVVLDAIADCAQPPRFVELLNQVPLSRATLHRMLRQLTNEGMLAYDPDQQTYRVGLRLMRLAHSAWANTTLAGTAGDALDALSETVNETIHLAVLDNYQVLYVDKRLPARSVQMYSSPGKIGPAYCTGVGKAMLAYLSDSHLEQAIAAQSFQKHTETTLTTPDALKRNLQDIRESGYAYDAEEHEPTIICIAVPILNRRKEAIGALSVTSTTGLTTLERMTELYGHVLKQTALRIARNAEISMNL</sequence>
<dbReference type="GO" id="GO:0003700">
    <property type="term" value="F:DNA-binding transcription factor activity"/>
    <property type="evidence" value="ECO:0007669"/>
    <property type="project" value="TreeGrafter"/>
</dbReference>
<dbReference type="Gene3D" id="1.10.10.10">
    <property type="entry name" value="Winged helix-like DNA-binding domain superfamily/Winged helix DNA-binding domain"/>
    <property type="match status" value="1"/>
</dbReference>
<dbReference type="InterPro" id="IPR036388">
    <property type="entry name" value="WH-like_DNA-bd_sf"/>
</dbReference>
<keyword evidence="2" id="KW-0238">DNA-binding</keyword>
<evidence type="ECO:0000313" key="7">
    <source>
        <dbReference type="Proteomes" id="UP000185783"/>
    </source>
</evidence>
<evidence type="ECO:0000313" key="6">
    <source>
        <dbReference type="EMBL" id="OKL42407.1"/>
    </source>
</evidence>
<evidence type="ECO:0000259" key="4">
    <source>
        <dbReference type="PROSITE" id="PS51077"/>
    </source>
</evidence>
<dbReference type="SMART" id="SM00346">
    <property type="entry name" value="HTH_ICLR"/>
    <property type="match status" value="1"/>
</dbReference>
<dbReference type="InterPro" id="IPR050707">
    <property type="entry name" value="HTH_MetabolicPath_Reg"/>
</dbReference>